<evidence type="ECO:0000313" key="6">
    <source>
        <dbReference type="Proteomes" id="UP000028680"/>
    </source>
</evidence>
<dbReference type="Pfam" id="PF01571">
    <property type="entry name" value="GCV_T"/>
    <property type="match status" value="1"/>
</dbReference>
<dbReference type="Proteomes" id="UP000028680">
    <property type="component" value="Chromosome"/>
</dbReference>
<name>A0AAN0RJL2_9RHOB</name>
<keyword evidence="6" id="KW-1185">Reference proteome</keyword>
<evidence type="ECO:0000313" key="5">
    <source>
        <dbReference type="EMBL" id="AII87408.1"/>
    </source>
</evidence>
<sequence>MFQVHATARLRPSPFFNSVVAEGCTNASIYNRMILPASFGDKDKEYWDLLNGVVMWDVGAERQVQLEGPDAAKLAQILSPRDLSKCKIGQGKYVPLCNHDGILINDPILLKLREDLFWFSIADSDIWFWARAIAAERGLDVKISEPDVSPLAVQGPKAGAVVSSIFGDWVHDLKYFWFAESEINGIPVAVQRSGWSKQGGFEIYLRDGTRGDELWNIVKEAGAPFGIGNGGPTSPERTESGLVSCGSDSDDTTNPYEVRLGNYIDLDVPDDVIGIQALRRIHAEGPKRHQLGLILEGDTPDPLSFHWEDITVDGQKVGDMTNCVWSPRLSKNIGYALISRSCTIGDTVTLSRSGGRKVVATLVDMPFL</sequence>
<evidence type="ECO:0000259" key="4">
    <source>
        <dbReference type="Pfam" id="PF08669"/>
    </source>
</evidence>
<evidence type="ECO:0000259" key="3">
    <source>
        <dbReference type="Pfam" id="PF01571"/>
    </source>
</evidence>
<dbReference type="RefSeq" id="WP_044050127.1">
    <property type="nucleotide sequence ID" value="NZ_CP003984.1"/>
</dbReference>
<feature type="domain" description="GCVT N-terminal" evidence="3">
    <location>
        <begin position="41"/>
        <end position="267"/>
    </location>
</feature>
<dbReference type="InterPro" id="IPR029043">
    <property type="entry name" value="GcvT/YgfZ_C"/>
</dbReference>
<accession>A0AAN0RJL2</accession>
<reference evidence="5 6" key="1">
    <citation type="journal article" date="2014" name="ISME J.">
        <title>Adaptation of an abundant Roseobacter RCA organism to pelagic systems revealed by genomic and transcriptomic analyses.</title>
        <authorList>
            <person name="Voget S."/>
            <person name="Wemheuer B."/>
            <person name="Brinkhoff T."/>
            <person name="Vollmers J."/>
            <person name="Dietrich S."/>
            <person name="Giebel H.A."/>
            <person name="Beardsley C."/>
            <person name="Sardemann C."/>
            <person name="Bakenhus I."/>
            <person name="Billerbeck S."/>
            <person name="Daniel R."/>
            <person name="Simon M."/>
        </authorList>
    </citation>
    <scope>NUCLEOTIDE SEQUENCE [LARGE SCALE GENOMIC DNA]</scope>
    <source>
        <strain evidence="5 6">RCA23</strain>
    </source>
</reference>
<dbReference type="InterPro" id="IPR013977">
    <property type="entry name" value="GcvT_C"/>
</dbReference>
<dbReference type="PANTHER" id="PTHR43757:SF2">
    <property type="entry name" value="AMINOMETHYLTRANSFERASE, MITOCHONDRIAL"/>
    <property type="match status" value="1"/>
</dbReference>
<dbReference type="SUPFAM" id="SSF101790">
    <property type="entry name" value="Aminomethyltransferase beta-barrel domain"/>
    <property type="match status" value="1"/>
</dbReference>
<dbReference type="EMBL" id="CP003984">
    <property type="protein sequence ID" value="AII87408.1"/>
    <property type="molecule type" value="Genomic_DNA"/>
</dbReference>
<proteinExistence type="predicted"/>
<feature type="region of interest" description="Disordered" evidence="2">
    <location>
        <begin position="226"/>
        <end position="250"/>
    </location>
</feature>
<feature type="binding site" evidence="1">
    <location>
        <position position="202"/>
    </location>
    <ligand>
        <name>substrate</name>
    </ligand>
</feature>
<evidence type="ECO:0000256" key="1">
    <source>
        <dbReference type="PIRSR" id="PIRSR006487-1"/>
    </source>
</evidence>
<dbReference type="Pfam" id="PF08669">
    <property type="entry name" value="GCV_T_C"/>
    <property type="match status" value="1"/>
</dbReference>
<dbReference type="InterPro" id="IPR006222">
    <property type="entry name" value="GCVT_N"/>
</dbReference>
<dbReference type="InterPro" id="IPR028896">
    <property type="entry name" value="GcvT/YgfZ/DmdA"/>
</dbReference>
<dbReference type="KEGG" id="ptp:RCA23_c18770"/>
<dbReference type="InterPro" id="IPR027266">
    <property type="entry name" value="TrmE/GcvT-like"/>
</dbReference>
<organism evidence="5 6">
    <name type="scientific">Planktomarina temperata RCA23</name>
    <dbReference type="NCBI Taxonomy" id="666509"/>
    <lineage>
        <taxon>Bacteria</taxon>
        <taxon>Pseudomonadati</taxon>
        <taxon>Pseudomonadota</taxon>
        <taxon>Alphaproteobacteria</taxon>
        <taxon>Rhodobacterales</taxon>
        <taxon>Paracoccaceae</taxon>
        <taxon>Planktomarina</taxon>
    </lineage>
</organism>
<dbReference type="Gene3D" id="3.30.1360.120">
    <property type="entry name" value="Probable tRNA modification gtpase trme, domain 1"/>
    <property type="match status" value="1"/>
</dbReference>
<dbReference type="SUPFAM" id="SSF103025">
    <property type="entry name" value="Folate-binding domain"/>
    <property type="match status" value="1"/>
</dbReference>
<dbReference type="AlphaFoldDB" id="A0AAN0RJL2"/>
<protein>
    <submittedName>
        <fullName evidence="5">Dimethyl sulfoniopropionate demethylase DmdA</fullName>
    </submittedName>
</protein>
<gene>
    <name evidence="5" type="primary">dmdA2</name>
    <name evidence="5" type="ORF">RCA23_c18770</name>
</gene>
<feature type="domain" description="Aminomethyltransferase C-terminal" evidence="4">
    <location>
        <begin position="288"/>
        <end position="367"/>
    </location>
</feature>
<evidence type="ECO:0000256" key="2">
    <source>
        <dbReference type="SAM" id="MobiDB-lite"/>
    </source>
</evidence>
<dbReference type="PIRSF" id="PIRSF006487">
    <property type="entry name" value="GcvT"/>
    <property type="match status" value="1"/>
</dbReference>
<dbReference type="PANTHER" id="PTHR43757">
    <property type="entry name" value="AMINOMETHYLTRANSFERASE"/>
    <property type="match status" value="1"/>
</dbReference>